<dbReference type="GO" id="GO:0016042">
    <property type="term" value="P:lipid catabolic process"/>
    <property type="evidence" value="ECO:0007669"/>
    <property type="project" value="InterPro"/>
</dbReference>
<gene>
    <name evidence="2" type="ORF">OS493_027501</name>
</gene>
<protein>
    <submittedName>
        <fullName evidence="2">Uncharacterized protein</fullName>
    </submittedName>
</protein>
<dbReference type="AlphaFoldDB" id="A0A9W9Y9E5"/>
<proteinExistence type="predicted"/>
<feature type="signal peptide" evidence="1">
    <location>
        <begin position="1"/>
        <end position="16"/>
    </location>
</feature>
<sequence length="105" mass="11461">MKVLAVLLLFVAVAASYKLQDEHEREKRFLFGDCKADSDCGADKCCLSSIDYCYDKLDLDDFCSVSLCGCKDGLSCQATHQIGSVNVYHRCRPVPTEAPGSGDLS</sequence>
<dbReference type="Proteomes" id="UP001163046">
    <property type="component" value="Unassembled WGS sequence"/>
</dbReference>
<name>A0A9W9Y9E5_9CNID</name>
<comment type="caution">
    <text evidence="2">The sequence shown here is derived from an EMBL/GenBank/DDBJ whole genome shotgun (WGS) entry which is preliminary data.</text>
</comment>
<keyword evidence="1" id="KW-0732">Signal</keyword>
<accession>A0A9W9Y9E5</accession>
<evidence type="ECO:0000313" key="3">
    <source>
        <dbReference type="Proteomes" id="UP001163046"/>
    </source>
</evidence>
<dbReference type="GO" id="GO:0008047">
    <property type="term" value="F:enzyme activator activity"/>
    <property type="evidence" value="ECO:0007669"/>
    <property type="project" value="InterPro"/>
</dbReference>
<dbReference type="OrthoDB" id="5949416at2759"/>
<evidence type="ECO:0000256" key="1">
    <source>
        <dbReference type="SAM" id="SignalP"/>
    </source>
</evidence>
<dbReference type="GO" id="GO:0005576">
    <property type="term" value="C:extracellular region"/>
    <property type="evidence" value="ECO:0007669"/>
    <property type="project" value="InterPro"/>
</dbReference>
<organism evidence="2 3">
    <name type="scientific">Desmophyllum pertusum</name>
    <dbReference type="NCBI Taxonomy" id="174260"/>
    <lineage>
        <taxon>Eukaryota</taxon>
        <taxon>Metazoa</taxon>
        <taxon>Cnidaria</taxon>
        <taxon>Anthozoa</taxon>
        <taxon>Hexacorallia</taxon>
        <taxon>Scleractinia</taxon>
        <taxon>Caryophylliina</taxon>
        <taxon>Caryophylliidae</taxon>
        <taxon>Desmophyllum</taxon>
    </lineage>
</organism>
<keyword evidence="3" id="KW-1185">Reference proteome</keyword>
<dbReference type="GO" id="GO:0007586">
    <property type="term" value="P:digestion"/>
    <property type="evidence" value="ECO:0007669"/>
    <property type="project" value="InterPro"/>
</dbReference>
<reference evidence="2" key="1">
    <citation type="submission" date="2023-01" db="EMBL/GenBank/DDBJ databases">
        <title>Genome assembly of the deep-sea coral Lophelia pertusa.</title>
        <authorList>
            <person name="Herrera S."/>
            <person name="Cordes E."/>
        </authorList>
    </citation>
    <scope>NUCLEOTIDE SEQUENCE</scope>
    <source>
        <strain evidence="2">USNM1676648</strain>
        <tissue evidence="2">Polyp</tissue>
    </source>
</reference>
<dbReference type="InterPro" id="IPR001981">
    <property type="entry name" value="Colipase"/>
</dbReference>
<dbReference type="PANTHER" id="PTHR10041:SF5">
    <property type="entry name" value="LEUCINE-RICH COLIPASE-LIKE PROTEIN 1"/>
    <property type="match status" value="1"/>
</dbReference>
<feature type="chain" id="PRO_5040849145" evidence="1">
    <location>
        <begin position="17"/>
        <end position="105"/>
    </location>
</feature>
<evidence type="ECO:0000313" key="2">
    <source>
        <dbReference type="EMBL" id="KAJ7326555.1"/>
    </source>
</evidence>
<dbReference type="PANTHER" id="PTHR10041">
    <property type="entry name" value="COLIPASE"/>
    <property type="match status" value="1"/>
</dbReference>
<dbReference type="EMBL" id="MU827802">
    <property type="protein sequence ID" value="KAJ7326555.1"/>
    <property type="molecule type" value="Genomic_DNA"/>
</dbReference>